<evidence type="ECO:0000256" key="1">
    <source>
        <dbReference type="SAM" id="MobiDB-lite"/>
    </source>
</evidence>
<dbReference type="Proteomes" id="UP001055439">
    <property type="component" value="Chromosome 1"/>
</dbReference>
<reference evidence="2" key="1">
    <citation type="submission" date="2022-05" db="EMBL/GenBank/DDBJ databases">
        <title>The Musa troglodytarum L. genome provides insights into the mechanism of non-climacteric behaviour and enrichment of carotenoids.</title>
        <authorList>
            <person name="Wang J."/>
        </authorList>
    </citation>
    <scope>NUCLEOTIDE SEQUENCE</scope>
    <source>
        <tissue evidence="2">Leaf</tissue>
    </source>
</reference>
<dbReference type="AlphaFoldDB" id="A0A9E7JAU2"/>
<protein>
    <submittedName>
        <fullName evidence="2">Uncharacterized protein</fullName>
    </submittedName>
</protein>
<evidence type="ECO:0000313" key="2">
    <source>
        <dbReference type="EMBL" id="URD73607.1"/>
    </source>
</evidence>
<dbReference type="EMBL" id="CP097502">
    <property type="protein sequence ID" value="URD73607.1"/>
    <property type="molecule type" value="Genomic_DNA"/>
</dbReference>
<feature type="region of interest" description="Disordered" evidence="1">
    <location>
        <begin position="140"/>
        <end position="183"/>
    </location>
</feature>
<gene>
    <name evidence="2" type="ORF">MUK42_09001</name>
</gene>
<keyword evidence="3" id="KW-1185">Reference proteome</keyword>
<feature type="compositionally biased region" description="Basic and acidic residues" evidence="1">
    <location>
        <begin position="150"/>
        <end position="162"/>
    </location>
</feature>
<dbReference type="PANTHER" id="PTHR38932">
    <property type="entry name" value="BNAC03G64660D PROTEIN"/>
    <property type="match status" value="1"/>
</dbReference>
<accession>A0A9E7JAU2</accession>
<organism evidence="2 3">
    <name type="scientific">Musa troglodytarum</name>
    <name type="common">fe'i banana</name>
    <dbReference type="NCBI Taxonomy" id="320322"/>
    <lineage>
        <taxon>Eukaryota</taxon>
        <taxon>Viridiplantae</taxon>
        <taxon>Streptophyta</taxon>
        <taxon>Embryophyta</taxon>
        <taxon>Tracheophyta</taxon>
        <taxon>Spermatophyta</taxon>
        <taxon>Magnoliopsida</taxon>
        <taxon>Liliopsida</taxon>
        <taxon>Zingiberales</taxon>
        <taxon>Musaceae</taxon>
        <taxon>Musa</taxon>
    </lineage>
</organism>
<sequence length="262" mass="29409">MDCDSIRTVRFGVLHATLRFFGLTRHATTERACFQLAFSPPLPQKRSCVCIIDLGTGRERRRSQRRASQIASNMYPRIKVREQEDQNIKEEELSFVMRIIETLSTEVQPSLRNLAANYDTESGKDPPLWYAKFHKSPLKGFPASSLSTSKGKDAKVINEDSKTKKRASSVPRPRAVLSSPDNDDLIGKQNLAIKRQTLPKIKSINQSLQAQGKEGSHKNAGVGTPLRRKGISKESGDNNHTNERKLPLEVAAQRQVMFVKRG</sequence>
<dbReference type="PANTHER" id="PTHR38932:SF1">
    <property type="entry name" value="DUF4005 DOMAIN-CONTAINING PROTEIN"/>
    <property type="match status" value="1"/>
</dbReference>
<dbReference type="OrthoDB" id="1867172at2759"/>
<name>A0A9E7JAU2_9LILI</name>
<evidence type="ECO:0000313" key="3">
    <source>
        <dbReference type="Proteomes" id="UP001055439"/>
    </source>
</evidence>
<proteinExistence type="predicted"/>
<feature type="region of interest" description="Disordered" evidence="1">
    <location>
        <begin position="208"/>
        <end position="245"/>
    </location>
</feature>
<feature type="compositionally biased region" description="Basic and acidic residues" evidence="1">
    <location>
        <begin position="231"/>
        <end position="245"/>
    </location>
</feature>